<organism evidence="2">
    <name type="scientific">Blumeria graminis f. sp. tritici 96224</name>
    <dbReference type="NCBI Taxonomy" id="1268274"/>
    <lineage>
        <taxon>Eukaryota</taxon>
        <taxon>Fungi</taxon>
        <taxon>Dikarya</taxon>
        <taxon>Ascomycota</taxon>
        <taxon>Pezizomycotina</taxon>
        <taxon>Leotiomycetes</taxon>
        <taxon>Erysiphales</taxon>
        <taxon>Erysiphaceae</taxon>
        <taxon>Blumeria</taxon>
    </lineage>
</organism>
<sequence>MHSNRLLSSLGLWLVSTIAVVQCYRDYNCAQDMVISSADVRAAHERAISRINNPSTDNKFPINIQYRGNITPTANPAYYWYVTQLTDSQGRAGMKYYLLTSASGDILGMISTGWGRDLGTSDTWCT</sequence>
<proteinExistence type="predicted"/>
<gene>
    <name evidence="2" type="ORF">BGT96224V2_LOCUS4869</name>
</gene>
<evidence type="ECO:0000256" key="1">
    <source>
        <dbReference type="SAM" id="SignalP"/>
    </source>
</evidence>
<accession>A0A381LDF7</accession>
<reference evidence="2" key="1">
    <citation type="submission" date="2018-07" db="EMBL/GenBank/DDBJ databases">
        <authorList>
            <person name="Quirk P.G."/>
            <person name="Krulwich T.A."/>
        </authorList>
    </citation>
    <scope>NUCLEOTIDE SEQUENCE</scope>
    <source>
        <strain evidence="2">96224</strain>
    </source>
</reference>
<keyword evidence="1" id="KW-0732">Signal</keyword>
<feature type="chain" id="PRO_5016904182" evidence="1">
    <location>
        <begin position="24"/>
        <end position="126"/>
    </location>
</feature>
<dbReference type="EMBL" id="UIGY01000137">
    <property type="protein sequence ID" value="SUZ11687.1"/>
    <property type="molecule type" value="Genomic_DNA"/>
</dbReference>
<evidence type="ECO:0000313" key="2">
    <source>
        <dbReference type="EMBL" id="SUZ11687.1"/>
    </source>
</evidence>
<feature type="signal peptide" evidence="1">
    <location>
        <begin position="1"/>
        <end position="23"/>
    </location>
</feature>
<name>A0A381LDF7_BLUGR</name>
<dbReference type="AlphaFoldDB" id="A0A381LDF7"/>
<protein>
    <submittedName>
        <fullName evidence="2">BgtE-20060</fullName>
    </submittedName>
</protein>